<comment type="caution">
    <text evidence="8">The sequence shown here is derived from an EMBL/GenBank/DDBJ whole genome shotgun (WGS) entry which is preliminary data.</text>
</comment>
<evidence type="ECO:0008006" key="10">
    <source>
        <dbReference type="Google" id="ProtNLM"/>
    </source>
</evidence>
<dbReference type="InterPro" id="IPR033985">
    <property type="entry name" value="SusD-like_N"/>
</dbReference>
<gene>
    <name evidence="8" type="ORF">DIS18_07795</name>
</gene>
<evidence type="ECO:0000256" key="5">
    <source>
        <dbReference type="ARBA" id="ARBA00023237"/>
    </source>
</evidence>
<accession>A0A2U2X9K3</accession>
<reference evidence="9" key="3">
    <citation type="submission" date="2018-05" db="EMBL/GenBank/DDBJ databases">
        <authorList>
            <person name="Lu D."/>
        </authorList>
    </citation>
    <scope>NUCLEOTIDE SEQUENCE [LARGE SCALE GENOMIC DNA]</scope>
    <source>
        <strain evidence="9">ZY111</strain>
    </source>
</reference>
<dbReference type="Gene3D" id="1.25.40.390">
    <property type="match status" value="1"/>
</dbReference>
<organism evidence="8 9">
    <name type="scientific">Algibacter marinivivus</name>
    <dbReference type="NCBI Taxonomy" id="2100723"/>
    <lineage>
        <taxon>Bacteria</taxon>
        <taxon>Pseudomonadati</taxon>
        <taxon>Bacteroidota</taxon>
        <taxon>Flavobacteriia</taxon>
        <taxon>Flavobacteriales</taxon>
        <taxon>Flavobacteriaceae</taxon>
        <taxon>Algibacter</taxon>
    </lineage>
</organism>
<keyword evidence="4" id="KW-0472">Membrane</keyword>
<dbReference type="PROSITE" id="PS51257">
    <property type="entry name" value="PROKAR_LIPOPROTEIN"/>
    <property type="match status" value="1"/>
</dbReference>
<dbReference type="GO" id="GO:0009279">
    <property type="term" value="C:cell outer membrane"/>
    <property type="evidence" value="ECO:0007669"/>
    <property type="project" value="UniProtKB-SubCell"/>
</dbReference>
<dbReference type="InterPro" id="IPR011990">
    <property type="entry name" value="TPR-like_helical_dom_sf"/>
</dbReference>
<evidence type="ECO:0000256" key="1">
    <source>
        <dbReference type="ARBA" id="ARBA00004442"/>
    </source>
</evidence>
<dbReference type="SUPFAM" id="SSF48452">
    <property type="entry name" value="TPR-like"/>
    <property type="match status" value="1"/>
</dbReference>
<comment type="similarity">
    <text evidence="2">Belongs to the SusD family.</text>
</comment>
<dbReference type="InterPro" id="IPR012944">
    <property type="entry name" value="SusD_RagB_dom"/>
</dbReference>
<evidence type="ECO:0000313" key="8">
    <source>
        <dbReference type="EMBL" id="PWH84423.1"/>
    </source>
</evidence>
<protein>
    <recommendedName>
        <fullName evidence="10">RagB/SusD family nutrient uptake outer membrane protein</fullName>
    </recommendedName>
</protein>
<feature type="domain" description="RagB/SusD" evidence="6">
    <location>
        <begin position="337"/>
        <end position="642"/>
    </location>
</feature>
<dbReference type="Pfam" id="PF07980">
    <property type="entry name" value="SusD_RagB"/>
    <property type="match status" value="1"/>
</dbReference>
<reference evidence="8 9" key="2">
    <citation type="submission" date="2018-05" db="EMBL/GenBank/DDBJ databases">
        <title>Algibacter marinivivus sp. nov., isolated from sample around a algae.</title>
        <authorList>
            <person name="Zhong X."/>
        </authorList>
    </citation>
    <scope>NUCLEOTIDE SEQUENCE [LARGE SCALE GENOMIC DNA]</scope>
    <source>
        <strain evidence="8 9">ZY111</strain>
    </source>
</reference>
<keyword evidence="9" id="KW-1185">Reference proteome</keyword>
<evidence type="ECO:0000259" key="6">
    <source>
        <dbReference type="Pfam" id="PF07980"/>
    </source>
</evidence>
<comment type="subcellular location">
    <subcellularLocation>
        <location evidence="1">Cell outer membrane</location>
    </subcellularLocation>
</comment>
<feature type="domain" description="SusD-like N-terminal" evidence="7">
    <location>
        <begin position="100"/>
        <end position="241"/>
    </location>
</feature>
<dbReference type="Proteomes" id="UP000245375">
    <property type="component" value="Unassembled WGS sequence"/>
</dbReference>
<dbReference type="OrthoDB" id="5694214at2"/>
<reference evidence="9" key="1">
    <citation type="submission" date="2018-05" db="EMBL/GenBank/DDBJ databases">
        <title>Algibacter marinivivus sp. nov., isolated from sample around a algae.</title>
        <authorList>
            <person name="Lu D."/>
        </authorList>
    </citation>
    <scope>NUCLEOTIDE SEQUENCE [LARGE SCALE GENOMIC DNA]</scope>
    <source>
        <strain evidence="9">ZY111</strain>
    </source>
</reference>
<evidence type="ECO:0000256" key="2">
    <source>
        <dbReference type="ARBA" id="ARBA00006275"/>
    </source>
</evidence>
<name>A0A2U2X9K3_9FLAO</name>
<dbReference type="EMBL" id="QFRI01000001">
    <property type="protein sequence ID" value="PWH84423.1"/>
    <property type="molecule type" value="Genomic_DNA"/>
</dbReference>
<evidence type="ECO:0000313" key="9">
    <source>
        <dbReference type="Proteomes" id="UP000245375"/>
    </source>
</evidence>
<dbReference type="RefSeq" id="WP_109352426.1">
    <property type="nucleotide sequence ID" value="NZ_QFRI01000001.1"/>
</dbReference>
<keyword evidence="5" id="KW-0998">Cell outer membrane</keyword>
<keyword evidence="3" id="KW-0732">Signal</keyword>
<dbReference type="Pfam" id="PF14322">
    <property type="entry name" value="SusD-like_3"/>
    <property type="match status" value="1"/>
</dbReference>
<evidence type="ECO:0000256" key="3">
    <source>
        <dbReference type="ARBA" id="ARBA00022729"/>
    </source>
</evidence>
<sequence>MKNYKLKILIILGLVFSFSCEDYLDVAPELVIEQEDVFSTFKNAQGFVEEMYSLVVSYEQQTHTFQDFLLGDDGFVDRPTKASGDIDAGRFNSVINDNFCYLNNHYNANYGSTGTNSANVENTNVFNRQRPGVYDGSLRGIRKANIVIDNVESAENGGLDLMVNATQAEKDVILGQAYFFRAFFHNEIMKFWGRYPYIDRVLIDDFAIPRPETYKEVALLANEDYKKAVELLPVDWDNEAYGQLTRGENKGRLTKGTAYAFQGKNLLLAASPLMKGNNASINTYDYDTELCDMAVDAFAGILKLADQGRYALATTLEELDEVFWKSPAPGSWPGSTEFIFAATGGSTVQATRFMASGVNRAIHSNSAGYEVISPTHNFIHNNFGMANGLSIEEDQKLPAGQRLFDETRPFENRDPRFYKWHIIDGDIIDAGAEDPNHVAAQLWFESPSVKGFHRSTGAENIKIVNNTGYMWTKFYPKVDGKYHSRWNPIINQYVGVRLHMRLTDVYLMYAEALHASKGATTAPGSYSLTAVGAVNLFRNRAGIPNVAPNIVSDNNKFMDELRRERAVELSYEAHRWVDIRRWGLAHLDKYRRKLALDFPQDRSSFTETLLVDRICEFPQHYWLPFPVEQTLIYEGFPQNPGW</sequence>
<proteinExistence type="inferred from homology"/>
<evidence type="ECO:0000256" key="4">
    <source>
        <dbReference type="ARBA" id="ARBA00023136"/>
    </source>
</evidence>
<dbReference type="AlphaFoldDB" id="A0A2U2X9K3"/>
<evidence type="ECO:0000259" key="7">
    <source>
        <dbReference type="Pfam" id="PF14322"/>
    </source>
</evidence>